<protein>
    <submittedName>
        <fullName evidence="1">Uncharacterized protein</fullName>
    </submittedName>
</protein>
<name>A0A931BT88_9HYPH</name>
<organism evidence="1 2">
    <name type="scientific">Microvirga alba</name>
    <dbReference type="NCBI Taxonomy" id="2791025"/>
    <lineage>
        <taxon>Bacteria</taxon>
        <taxon>Pseudomonadati</taxon>
        <taxon>Pseudomonadota</taxon>
        <taxon>Alphaproteobacteria</taxon>
        <taxon>Hyphomicrobiales</taxon>
        <taxon>Methylobacteriaceae</taxon>
        <taxon>Microvirga</taxon>
    </lineage>
</organism>
<sequence>MAHPSGTARFRNKESHEERLLFLNDGRDIAHRDVAKYQWSQQLRSAAKFSRRLR</sequence>
<dbReference type="Proteomes" id="UP000599312">
    <property type="component" value="Unassembled WGS sequence"/>
</dbReference>
<keyword evidence="2" id="KW-1185">Reference proteome</keyword>
<evidence type="ECO:0000313" key="2">
    <source>
        <dbReference type="Proteomes" id="UP000599312"/>
    </source>
</evidence>
<accession>A0A931BT88</accession>
<dbReference type="RefSeq" id="WP_196270354.1">
    <property type="nucleotide sequence ID" value="NZ_JADQDO010000001.1"/>
</dbReference>
<proteinExistence type="predicted"/>
<comment type="caution">
    <text evidence="1">The sequence shown here is derived from an EMBL/GenBank/DDBJ whole genome shotgun (WGS) entry which is preliminary data.</text>
</comment>
<evidence type="ECO:0000313" key="1">
    <source>
        <dbReference type="EMBL" id="MBF9232397.1"/>
    </source>
</evidence>
<dbReference type="AlphaFoldDB" id="A0A931BT88"/>
<reference evidence="1" key="1">
    <citation type="submission" date="2020-11" db="EMBL/GenBank/DDBJ databases">
        <authorList>
            <person name="Kim M.K."/>
        </authorList>
    </citation>
    <scope>NUCLEOTIDE SEQUENCE</scope>
    <source>
        <strain evidence="1">BT350</strain>
    </source>
</reference>
<dbReference type="EMBL" id="JADQDO010000001">
    <property type="protein sequence ID" value="MBF9232397.1"/>
    <property type="molecule type" value="Genomic_DNA"/>
</dbReference>
<gene>
    <name evidence="1" type="ORF">I2H38_03280</name>
</gene>